<accession>A0A939JLR1</accession>
<reference evidence="1" key="1">
    <citation type="submission" date="2021-03" db="EMBL/GenBank/DDBJ databases">
        <title>Streptomyces poriferae sp. nov., a novel marine sponge-derived Actinobacteria species with anti-MRSA activity.</title>
        <authorList>
            <person name="Sandoval-Powers M."/>
            <person name="Kralova S."/>
            <person name="Nguyen G.-S."/>
            <person name="Fawwal D."/>
            <person name="Degnes K."/>
            <person name="Klinkenberg G."/>
            <person name="Sletta H."/>
            <person name="Wentzel A."/>
            <person name="Liles M.R."/>
        </authorList>
    </citation>
    <scope>NUCLEOTIDE SEQUENCE</scope>
    <source>
        <strain evidence="1">DSM 41794</strain>
    </source>
</reference>
<keyword evidence="2" id="KW-1185">Reference proteome</keyword>
<sequence>MPNFYVEFTEYLADFLDEERKEQKAAERAGAASEAREQMHAARRAAHQVAMEELERLRVCGLIAAAEYKIRRAQLRETRGPDHSCW</sequence>
<evidence type="ECO:0000313" key="2">
    <source>
        <dbReference type="Proteomes" id="UP000664167"/>
    </source>
</evidence>
<proteinExistence type="predicted"/>
<evidence type="ECO:0000313" key="1">
    <source>
        <dbReference type="EMBL" id="MBO0517127.1"/>
    </source>
</evidence>
<dbReference type="Proteomes" id="UP000664167">
    <property type="component" value="Unassembled WGS sequence"/>
</dbReference>
<dbReference type="EMBL" id="JAFLRJ010000502">
    <property type="protein sequence ID" value="MBO0517127.1"/>
    <property type="molecule type" value="Genomic_DNA"/>
</dbReference>
<gene>
    <name evidence="1" type="ORF">J0695_35990</name>
</gene>
<protein>
    <submittedName>
        <fullName evidence="1">Uncharacterized protein</fullName>
    </submittedName>
</protein>
<organism evidence="1 2">
    <name type="scientific">Streptomyces beijiangensis</name>
    <dbReference type="NCBI Taxonomy" id="163361"/>
    <lineage>
        <taxon>Bacteria</taxon>
        <taxon>Bacillati</taxon>
        <taxon>Actinomycetota</taxon>
        <taxon>Actinomycetes</taxon>
        <taxon>Kitasatosporales</taxon>
        <taxon>Streptomycetaceae</taxon>
        <taxon>Streptomyces</taxon>
    </lineage>
</organism>
<name>A0A939JLR1_9ACTN</name>
<dbReference type="RefSeq" id="WP_206968982.1">
    <property type="nucleotide sequence ID" value="NZ_BAAAJJ010000002.1"/>
</dbReference>
<dbReference type="AlphaFoldDB" id="A0A939JLR1"/>
<comment type="caution">
    <text evidence="1">The sequence shown here is derived from an EMBL/GenBank/DDBJ whole genome shotgun (WGS) entry which is preliminary data.</text>
</comment>